<reference evidence="2 3" key="1">
    <citation type="submission" date="2016-09" db="EMBL/GenBank/DDBJ databases">
        <title>The draft genome of Dichanthelium oligosanthes: A C3 panicoid grass species.</title>
        <authorList>
            <person name="Studer A.J."/>
            <person name="Schnable J.C."/>
            <person name="Brutnell T.P."/>
        </authorList>
    </citation>
    <scope>NUCLEOTIDE SEQUENCE [LARGE SCALE GENOMIC DNA]</scope>
    <source>
        <strain evidence="3">cv. Kellogg 1175</strain>
        <tissue evidence="2">Leaf</tissue>
    </source>
</reference>
<proteinExistence type="predicted"/>
<gene>
    <name evidence="2" type="ORF">BAE44_0015540</name>
</gene>
<accession>A0A1E5VE74</accession>
<keyword evidence="3" id="KW-1185">Reference proteome</keyword>
<dbReference type="OrthoDB" id="691881at2759"/>
<comment type="caution">
    <text evidence="2">The sequence shown here is derived from an EMBL/GenBank/DDBJ whole genome shotgun (WGS) entry which is preliminary data.</text>
</comment>
<organism evidence="2 3">
    <name type="scientific">Dichanthelium oligosanthes</name>
    <dbReference type="NCBI Taxonomy" id="888268"/>
    <lineage>
        <taxon>Eukaryota</taxon>
        <taxon>Viridiplantae</taxon>
        <taxon>Streptophyta</taxon>
        <taxon>Embryophyta</taxon>
        <taxon>Tracheophyta</taxon>
        <taxon>Spermatophyta</taxon>
        <taxon>Magnoliopsida</taxon>
        <taxon>Liliopsida</taxon>
        <taxon>Poales</taxon>
        <taxon>Poaceae</taxon>
        <taxon>PACMAD clade</taxon>
        <taxon>Panicoideae</taxon>
        <taxon>Panicodae</taxon>
        <taxon>Paniceae</taxon>
        <taxon>Dichantheliinae</taxon>
        <taxon>Dichanthelium</taxon>
    </lineage>
</organism>
<dbReference type="Proteomes" id="UP000095767">
    <property type="component" value="Unassembled WGS sequence"/>
</dbReference>
<dbReference type="AlphaFoldDB" id="A0A1E5VE74"/>
<protein>
    <submittedName>
        <fullName evidence="2">Uncharacterized protein</fullName>
    </submittedName>
</protein>
<evidence type="ECO:0000313" key="3">
    <source>
        <dbReference type="Proteomes" id="UP000095767"/>
    </source>
</evidence>
<name>A0A1E5VE74_9POAL</name>
<evidence type="ECO:0000256" key="1">
    <source>
        <dbReference type="SAM" id="MobiDB-lite"/>
    </source>
</evidence>
<evidence type="ECO:0000313" key="2">
    <source>
        <dbReference type="EMBL" id="OEL23442.1"/>
    </source>
</evidence>
<sequence>MAALPEDEPFSPSDFLNLPPTPHPDGDAVAPTLQQQDDGLLLPFITRVLMEEEDIDDNPDHTALLEAQQPFAEILSDAAASSTTKSSGFDSAADGSVVPFSDAPVFAANAT</sequence>
<dbReference type="EMBL" id="LWDX02042494">
    <property type="protein sequence ID" value="OEL23442.1"/>
    <property type="molecule type" value="Genomic_DNA"/>
</dbReference>
<feature type="region of interest" description="Disordered" evidence="1">
    <location>
        <begin position="1"/>
        <end position="32"/>
    </location>
</feature>